<dbReference type="InterPro" id="IPR035089">
    <property type="entry name" value="Phage_sheath_subtilisin"/>
</dbReference>
<evidence type="ECO:0000313" key="3">
    <source>
        <dbReference type="EMBL" id="ETS32122.1"/>
    </source>
</evidence>
<proteinExistence type="inferred from homology"/>
<feature type="domain" description="Tail sheath protein subtilisin-like" evidence="2">
    <location>
        <begin position="7"/>
        <end position="96"/>
    </location>
</feature>
<evidence type="ECO:0000256" key="1">
    <source>
        <dbReference type="ARBA" id="ARBA00008005"/>
    </source>
</evidence>
<organism evidence="3 4">
    <name type="scientific">Photorhabdus khanii NC19</name>
    <dbReference type="NCBI Taxonomy" id="1004151"/>
    <lineage>
        <taxon>Bacteria</taxon>
        <taxon>Pseudomonadati</taxon>
        <taxon>Pseudomonadota</taxon>
        <taxon>Gammaproteobacteria</taxon>
        <taxon>Enterobacterales</taxon>
        <taxon>Morganellaceae</taxon>
        <taxon>Photorhabdus</taxon>
    </lineage>
</organism>
<protein>
    <submittedName>
        <fullName evidence="3">Phage tail sheath protein FI</fullName>
    </submittedName>
</protein>
<dbReference type="EMBL" id="AYSJ01000007">
    <property type="protein sequence ID" value="ETS32122.1"/>
    <property type="molecule type" value="Genomic_DNA"/>
</dbReference>
<name>W3V8H4_9GAMM</name>
<dbReference type="PATRIC" id="fig|1004151.3.peg.1705"/>
<dbReference type="PANTHER" id="PTHR35861">
    <property type="match status" value="1"/>
</dbReference>
<keyword evidence="4" id="KW-1185">Reference proteome</keyword>
<comment type="similarity">
    <text evidence="1">Belongs to the myoviridae tail sheath protein family.</text>
</comment>
<sequence length="97" mass="10768">MKCQKAPILGIPGHDTQPVAAALAGIAQKLRAMAYVNAYGCKTISEAINYRNNFNQRELILLWPDFRSWDMVKNNESIAYATARALGLRAKIDEETG</sequence>
<accession>W3V8H4</accession>
<dbReference type="Proteomes" id="UP000018957">
    <property type="component" value="Unassembled WGS sequence"/>
</dbReference>
<evidence type="ECO:0000313" key="4">
    <source>
        <dbReference type="Proteomes" id="UP000018957"/>
    </source>
</evidence>
<dbReference type="AlphaFoldDB" id="W3V8H4"/>
<reference evidence="3 4" key="1">
    <citation type="submission" date="2013-11" db="EMBL/GenBank/DDBJ databases">
        <title>Elucidation of the Photorhabdus temperata genome and generation of transposon mutant library to identify motility mutants.</title>
        <authorList>
            <person name="Hurst S.G.IV."/>
            <person name="Micheals B."/>
            <person name="Abebe-Akele F."/>
            <person name="Rowedder H."/>
            <person name="Bullock H."/>
            <person name="Jackobeck R."/>
            <person name="Janicki E."/>
            <person name="Tisa L.S."/>
        </authorList>
    </citation>
    <scope>NUCLEOTIDE SEQUENCE [LARGE SCALE GENOMIC DNA]</scope>
    <source>
        <strain evidence="3 4">NC19</strain>
    </source>
</reference>
<dbReference type="Pfam" id="PF04984">
    <property type="entry name" value="Phage_sheath_1"/>
    <property type="match status" value="1"/>
</dbReference>
<comment type="caution">
    <text evidence="3">The sequence shown here is derived from an EMBL/GenBank/DDBJ whole genome shotgun (WGS) entry which is preliminary data.</text>
</comment>
<gene>
    <name evidence="3" type="ORF">PTE_01668</name>
</gene>
<evidence type="ECO:0000259" key="2">
    <source>
        <dbReference type="Pfam" id="PF04984"/>
    </source>
</evidence>
<dbReference type="PANTHER" id="PTHR35861:SF1">
    <property type="entry name" value="PHAGE TAIL SHEATH PROTEIN"/>
    <property type="match status" value="1"/>
</dbReference>
<dbReference type="InterPro" id="IPR052042">
    <property type="entry name" value="Tail_sheath_structural"/>
</dbReference>